<organism evidence="2 3">
    <name type="scientific">Taibaiella soli</name>
    <dbReference type="NCBI Taxonomy" id="1649169"/>
    <lineage>
        <taxon>Bacteria</taxon>
        <taxon>Pseudomonadati</taxon>
        <taxon>Bacteroidota</taxon>
        <taxon>Chitinophagia</taxon>
        <taxon>Chitinophagales</taxon>
        <taxon>Chitinophagaceae</taxon>
        <taxon>Taibaiella</taxon>
    </lineage>
</organism>
<dbReference type="Pfam" id="PF13585">
    <property type="entry name" value="CHU_C"/>
    <property type="match status" value="1"/>
</dbReference>
<dbReference type="EMBL" id="QKTW01000006">
    <property type="protein sequence ID" value="PZF74208.1"/>
    <property type="molecule type" value="Genomic_DNA"/>
</dbReference>
<proteinExistence type="predicted"/>
<dbReference type="OrthoDB" id="1123245at2"/>
<keyword evidence="3" id="KW-1185">Reference proteome</keyword>
<evidence type="ECO:0008006" key="4">
    <source>
        <dbReference type="Google" id="ProtNLM"/>
    </source>
</evidence>
<accession>A0A2W2B2F1</accession>
<feature type="chain" id="PRO_5016054478" description="Ig-like domain-containing protein" evidence="1">
    <location>
        <begin position="27"/>
        <end position="977"/>
    </location>
</feature>
<gene>
    <name evidence="2" type="ORF">DN068_04100</name>
</gene>
<evidence type="ECO:0000313" key="3">
    <source>
        <dbReference type="Proteomes" id="UP000248745"/>
    </source>
</evidence>
<reference evidence="2 3" key="1">
    <citation type="submission" date="2018-06" db="EMBL/GenBank/DDBJ databases">
        <title>Mucibacter soli gen. nov., sp. nov., a new member of the family Chitinophagaceae producing mucin.</title>
        <authorList>
            <person name="Kim M.-K."/>
            <person name="Park S."/>
            <person name="Kim T.-S."/>
            <person name="Joung Y."/>
            <person name="Han J.-H."/>
            <person name="Kim S.B."/>
        </authorList>
    </citation>
    <scope>NUCLEOTIDE SEQUENCE [LARGE SCALE GENOMIC DNA]</scope>
    <source>
        <strain evidence="2 3">R1-15</strain>
    </source>
</reference>
<name>A0A2W2B2F1_9BACT</name>
<sequence>MKKVTSLLYLCLALVCVLLLPSSAKATHCAGGELTYTWLHDSTYQFTLHFYRDCSGTTGAGPFPLCYYNAAGTSYTAGNMTQISGPVEISTGCPGYSTRCASSASTLPGYQEYVFTATVIMPSQSNKWTFYTYLSARNSANNYTGQPYFYIDCTMDNLNAQGQSSPFFSVKPVPYVCINQPYTYNNGAIDPNNDSLAYEMISPRSINTFTCVANPSTTDILNTPTYNLTNNPFPTGNTFVLNATNGQMSFTPNQSGPSVVTIKVKKYRSGILIGSVLRDIQIVVLNNCSNIQPTLGTIASSITGAITDTSGRILGCAGQALHFCFDSKSTDTGARLVVSANNAAIAPGSTLTFNNTYADSVNTCFDWTPGLLDTGVRNLVVIVKDSACKPPGILMQQNFIIPIYIAPITQIMNDTTICPGDSTTLTAVGGSVFTWTVLAGGSPLSTLSCTNCKSPVAKPTMTTRYVVTSNNLSYCNRNKDTVTVTVVTPAPINAGPDTTTCINNSLQMNINLNPIPGTNYHVQWTPSTGLSNDTIPNPIATPTTDIIYYVKVTPSGLGRCASFDTISVRVLQGYKLYTPDTAVCAGSTVNVKLLGDNRYNFSWTPTNGVVSPTDMAPAITPDTSHLYTVTASYPGCRDSISEFFLDLQPIPTVYAGPDQTLCYGDTMTLQWTTVSPSSYPNYIYDWNPGGGLDDPSKLHPLFTAVSTTTLTFTASTPAGCKASDDIQMTVKKPKFLTASADTLLCPGDTAQLRVTGDAVSVIWTPKSYIDNDTSFDPKVYPTATTDYTVVGRDKDNCADTATVNVTIKPMAVINLPDSTTIFPGESYQMDPGGNCLYFSWFPPLGLSATNIANPIALPGVNTRYFVTGTTEYGCWVKDSIDVFVSPESYIDVPNAFAPGNGPNNVIMPVHRGNVTLKSFVIYNRWGAKMFETNRLDDGWDGRLNGQPQPMGVYVYMVEAVTPTGKRFYKQGNITLLR</sequence>
<comment type="caution">
    <text evidence="2">The sequence shown here is derived from an EMBL/GenBank/DDBJ whole genome shotgun (WGS) entry which is preliminary data.</text>
</comment>
<evidence type="ECO:0000313" key="2">
    <source>
        <dbReference type="EMBL" id="PZF74208.1"/>
    </source>
</evidence>
<dbReference type="RefSeq" id="WP_110997624.1">
    <property type="nucleotide sequence ID" value="NZ_QKTW01000006.1"/>
</dbReference>
<evidence type="ECO:0000256" key="1">
    <source>
        <dbReference type="SAM" id="SignalP"/>
    </source>
</evidence>
<keyword evidence="1" id="KW-0732">Signal</keyword>
<feature type="signal peptide" evidence="1">
    <location>
        <begin position="1"/>
        <end position="26"/>
    </location>
</feature>
<protein>
    <recommendedName>
        <fullName evidence="4">Ig-like domain-containing protein</fullName>
    </recommendedName>
</protein>
<dbReference type="AlphaFoldDB" id="A0A2W2B2F1"/>
<dbReference type="Proteomes" id="UP000248745">
    <property type="component" value="Unassembled WGS sequence"/>
</dbReference>